<dbReference type="AlphaFoldDB" id="A0AAV5LS07"/>
<reference evidence="2 3" key="1">
    <citation type="journal article" date="2021" name="Commun. Biol.">
        <title>The genome of Shorea leprosula (Dipterocarpaceae) highlights the ecological relevance of drought in aseasonal tropical rainforests.</title>
        <authorList>
            <person name="Ng K.K.S."/>
            <person name="Kobayashi M.J."/>
            <person name="Fawcett J.A."/>
            <person name="Hatakeyama M."/>
            <person name="Paape T."/>
            <person name="Ng C.H."/>
            <person name="Ang C.C."/>
            <person name="Tnah L.H."/>
            <person name="Lee C.T."/>
            <person name="Nishiyama T."/>
            <person name="Sese J."/>
            <person name="O'Brien M.J."/>
            <person name="Copetti D."/>
            <person name="Mohd Noor M.I."/>
            <person name="Ong R.C."/>
            <person name="Putra M."/>
            <person name="Sireger I.Z."/>
            <person name="Indrioko S."/>
            <person name="Kosugi Y."/>
            <person name="Izuno A."/>
            <person name="Isagi Y."/>
            <person name="Lee S.L."/>
            <person name="Shimizu K.K."/>
        </authorList>
    </citation>
    <scope>NUCLEOTIDE SEQUENCE [LARGE SCALE GENOMIC DNA]</scope>
    <source>
        <strain evidence="2">214</strain>
    </source>
</reference>
<name>A0AAV5LS07_9ROSI</name>
<protein>
    <submittedName>
        <fullName evidence="2">Uncharacterized protein</fullName>
    </submittedName>
</protein>
<keyword evidence="1" id="KW-1133">Transmembrane helix</keyword>
<comment type="caution">
    <text evidence="2">The sequence shown here is derived from an EMBL/GenBank/DDBJ whole genome shotgun (WGS) entry which is preliminary data.</text>
</comment>
<evidence type="ECO:0000313" key="3">
    <source>
        <dbReference type="Proteomes" id="UP001054252"/>
    </source>
</evidence>
<proteinExistence type="predicted"/>
<dbReference type="Proteomes" id="UP001054252">
    <property type="component" value="Unassembled WGS sequence"/>
</dbReference>
<keyword evidence="3" id="KW-1185">Reference proteome</keyword>
<evidence type="ECO:0000256" key="1">
    <source>
        <dbReference type="SAM" id="Phobius"/>
    </source>
</evidence>
<accession>A0AAV5LS07</accession>
<feature type="transmembrane region" description="Helical" evidence="1">
    <location>
        <begin position="7"/>
        <end position="28"/>
    </location>
</feature>
<keyword evidence="1" id="KW-0472">Membrane</keyword>
<organism evidence="2 3">
    <name type="scientific">Rubroshorea leprosula</name>
    <dbReference type="NCBI Taxonomy" id="152421"/>
    <lineage>
        <taxon>Eukaryota</taxon>
        <taxon>Viridiplantae</taxon>
        <taxon>Streptophyta</taxon>
        <taxon>Embryophyta</taxon>
        <taxon>Tracheophyta</taxon>
        <taxon>Spermatophyta</taxon>
        <taxon>Magnoliopsida</taxon>
        <taxon>eudicotyledons</taxon>
        <taxon>Gunneridae</taxon>
        <taxon>Pentapetalae</taxon>
        <taxon>rosids</taxon>
        <taxon>malvids</taxon>
        <taxon>Malvales</taxon>
        <taxon>Dipterocarpaceae</taxon>
        <taxon>Rubroshorea</taxon>
    </lineage>
</organism>
<keyword evidence="1" id="KW-0812">Transmembrane</keyword>
<dbReference type="EMBL" id="BPVZ01000134">
    <property type="protein sequence ID" value="GKV39476.1"/>
    <property type="molecule type" value="Genomic_DNA"/>
</dbReference>
<sequence>MIYGQHVFAFASNLSLPFLLVFKIMGNLKAPKPNHTNSRIFLPMPPSILSSFLYSLLCFLHFFLPAWIQKASLS</sequence>
<feature type="transmembrane region" description="Helical" evidence="1">
    <location>
        <begin position="48"/>
        <end position="68"/>
    </location>
</feature>
<evidence type="ECO:0000313" key="2">
    <source>
        <dbReference type="EMBL" id="GKV39476.1"/>
    </source>
</evidence>
<gene>
    <name evidence="2" type="ORF">SLEP1_g47234</name>
</gene>